<dbReference type="GO" id="GO:0005507">
    <property type="term" value="F:copper ion binding"/>
    <property type="evidence" value="ECO:0007669"/>
    <property type="project" value="TreeGrafter"/>
</dbReference>
<evidence type="ECO:0000256" key="14">
    <source>
        <dbReference type="RuleBase" id="RU362081"/>
    </source>
</evidence>
<keyword evidence="11 14" id="KW-1133">Transmembrane helix</keyword>
<accession>A0A918VU92</accession>
<feature type="transmembrane region" description="Helical" evidence="14">
    <location>
        <begin position="356"/>
        <end position="378"/>
    </location>
</feature>
<dbReference type="GO" id="GO:0016887">
    <property type="term" value="F:ATP hydrolysis activity"/>
    <property type="evidence" value="ECO:0007669"/>
    <property type="project" value="InterPro"/>
</dbReference>
<dbReference type="PROSITE" id="PS00154">
    <property type="entry name" value="ATPASE_E1_E2"/>
    <property type="match status" value="1"/>
</dbReference>
<comment type="caution">
    <text evidence="16">The sequence shown here is derived from an EMBL/GenBank/DDBJ whole genome shotgun (WGS) entry which is preliminary data.</text>
</comment>
<feature type="transmembrane region" description="Helical" evidence="14">
    <location>
        <begin position="384"/>
        <end position="407"/>
    </location>
</feature>
<dbReference type="Pfam" id="PF00702">
    <property type="entry name" value="Hydrolase"/>
    <property type="match status" value="1"/>
</dbReference>
<evidence type="ECO:0000256" key="1">
    <source>
        <dbReference type="ARBA" id="ARBA00004651"/>
    </source>
</evidence>
<reference evidence="16" key="2">
    <citation type="submission" date="2020-09" db="EMBL/GenBank/DDBJ databases">
        <authorList>
            <person name="Sun Q."/>
            <person name="Kim S."/>
        </authorList>
    </citation>
    <scope>NUCLEOTIDE SEQUENCE</scope>
    <source>
        <strain evidence="16">KCTC 32437</strain>
    </source>
</reference>
<dbReference type="Pfam" id="PF00122">
    <property type="entry name" value="E1-E2_ATPase"/>
    <property type="match status" value="1"/>
</dbReference>
<evidence type="ECO:0000313" key="17">
    <source>
        <dbReference type="Proteomes" id="UP000646579"/>
    </source>
</evidence>
<keyword evidence="7 14" id="KW-0479">Metal-binding</keyword>
<organism evidence="16 17">
    <name type="scientific">Devosia pacifica</name>
    <dbReference type="NCBI Taxonomy" id="1335967"/>
    <lineage>
        <taxon>Bacteria</taxon>
        <taxon>Pseudomonadati</taxon>
        <taxon>Pseudomonadota</taxon>
        <taxon>Alphaproteobacteria</taxon>
        <taxon>Hyphomicrobiales</taxon>
        <taxon>Devosiaceae</taxon>
        <taxon>Devosia</taxon>
    </lineage>
</organism>
<dbReference type="GO" id="GO:0055070">
    <property type="term" value="P:copper ion homeostasis"/>
    <property type="evidence" value="ECO:0007669"/>
    <property type="project" value="TreeGrafter"/>
</dbReference>
<dbReference type="SUPFAM" id="SSF56784">
    <property type="entry name" value="HAD-like"/>
    <property type="match status" value="1"/>
</dbReference>
<dbReference type="NCBIfam" id="TIGR01494">
    <property type="entry name" value="ATPase_P-type"/>
    <property type="match status" value="1"/>
</dbReference>
<evidence type="ECO:0000259" key="15">
    <source>
        <dbReference type="PROSITE" id="PS50846"/>
    </source>
</evidence>
<dbReference type="EMBL" id="BMZE01000003">
    <property type="protein sequence ID" value="GHA29736.1"/>
    <property type="molecule type" value="Genomic_DNA"/>
</dbReference>
<feature type="transmembrane region" description="Helical" evidence="14">
    <location>
        <begin position="203"/>
        <end position="222"/>
    </location>
</feature>
<dbReference type="PANTHER" id="PTHR43520">
    <property type="entry name" value="ATP7, ISOFORM B"/>
    <property type="match status" value="1"/>
</dbReference>
<reference evidence="16" key="1">
    <citation type="journal article" date="2014" name="Int. J. Syst. Evol. Microbiol.">
        <title>Complete genome sequence of Corynebacterium casei LMG S-19264T (=DSM 44701T), isolated from a smear-ripened cheese.</title>
        <authorList>
            <consortium name="US DOE Joint Genome Institute (JGI-PGF)"/>
            <person name="Walter F."/>
            <person name="Albersmeier A."/>
            <person name="Kalinowski J."/>
            <person name="Ruckert C."/>
        </authorList>
    </citation>
    <scope>NUCLEOTIDE SEQUENCE</scope>
    <source>
        <strain evidence="16">KCTC 32437</strain>
    </source>
</reference>
<keyword evidence="10" id="KW-1278">Translocase</keyword>
<proteinExistence type="inferred from homology"/>
<dbReference type="Gene3D" id="2.70.150.10">
    <property type="entry name" value="Calcium-transporting ATPase, cytoplasmic transduction domain A"/>
    <property type="match status" value="1"/>
</dbReference>
<dbReference type="SUPFAM" id="SSF81665">
    <property type="entry name" value="Calcium ATPase, transmembrane domain M"/>
    <property type="match status" value="1"/>
</dbReference>
<dbReference type="InterPro" id="IPR036163">
    <property type="entry name" value="HMA_dom_sf"/>
</dbReference>
<evidence type="ECO:0000256" key="10">
    <source>
        <dbReference type="ARBA" id="ARBA00022967"/>
    </source>
</evidence>
<feature type="transmembrane region" description="Helical" evidence="14">
    <location>
        <begin position="700"/>
        <end position="721"/>
    </location>
</feature>
<dbReference type="InterPro" id="IPR018303">
    <property type="entry name" value="ATPase_P-typ_P_site"/>
</dbReference>
<evidence type="ECO:0000256" key="2">
    <source>
        <dbReference type="ARBA" id="ARBA00006024"/>
    </source>
</evidence>
<dbReference type="InterPro" id="IPR023298">
    <property type="entry name" value="ATPase_P-typ_TM_dom_sf"/>
</dbReference>
<dbReference type="Pfam" id="PF00403">
    <property type="entry name" value="HMA"/>
    <property type="match status" value="1"/>
</dbReference>
<comment type="subcellular location">
    <subcellularLocation>
        <location evidence="1">Cell membrane</location>
        <topology evidence="1">Multi-pass membrane protein</topology>
    </subcellularLocation>
</comment>
<feature type="transmembrane region" description="Helical" evidence="14">
    <location>
        <begin position="137"/>
        <end position="155"/>
    </location>
</feature>
<dbReference type="RefSeq" id="WP_189426240.1">
    <property type="nucleotide sequence ID" value="NZ_BMZE01000003.1"/>
</dbReference>
<dbReference type="CDD" id="cd00371">
    <property type="entry name" value="HMA"/>
    <property type="match status" value="1"/>
</dbReference>
<dbReference type="EC" id="7.2.2.8" evidence="3"/>
<gene>
    <name evidence="16" type="ORF">GCM10007989_26720</name>
</gene>
<dbReference type="PROSITE" id="PS50846">
    <property type="entry name" value="HMA_2"/>
    <property type="match status" value="1"/>
</dbReference>
<keyword evidence="17" id="KW-1185">Reference proteome</keyword>
<dbReference type="CDD" id="cd02094">
    <property type="entry name" value="P-type_ATPase_Cu-like"/>
    <property type="match status" value="1"/>
</dbReference>
<evidence type="ECO:0000256" key="7">
    <source>
        <dbReference type="ARBA" id="ARBA00022723"/>
    </source>
</evidence>
<dbReference type="GO" id="GO:0005886">
    <property type="term" value="C:plasma membrane"/>
    <property type="evidence" value="ECO:0007669"/>
    <property type="project" value="UniProtKB-SubCell"/>
</dbReference>
<dbReference type="PRINTS" id="PR00943">
    <property type="entry name" value="CUATPASE"/>
</dbReference>
<dbReference type="InterPro" id="IPR059000">
    <property type="entry name" value="ATPase_P-type_domA"/>
</dbReference>
<dbReference type="InterPro" id="IPR017969">
    <property type="entry name" value="Heavy-metal-associated_CS"/>
</dbReference>
<protein>
    <recommendedName>
        <fullName evidence="3">P-type Cu(+) transporter</fullName>
        <ecNumber evidence="3">7.2.2.8</ecNumber>
    </recommendedName>
</protein>
<dbReference type="Proteomes" id="UP000646579">
    <property type="component" value="Unassembled WGS sequence"/>
</dbReference>
<dbReference type="PROSITE" id="PS01047">
    <property type="entry name" value="HMA_1"/>
    <property type="match status" value="1"/>
</dbReference>
<dbReference type="SFLD" id="SFLDG00002">
    <property type="entry name" value="C1.7:_P-type_atpase_like"/>
    <property type="match status" value="1"/>
</dbReference>
<keyword evidence="5 14" id="KW-1003">Cell membrane</keyword>
<feature type="transmembrane region" description="Helical" evidence="14">
    <location>
        <begin position="175"/>
        <end position="197"/>
    </location>
</feature>
<dbReference type="GO" id="GO:0043682">
    <property type="term" value="F:P-type divalent copper transporter activity"/>
    <property type="evidence" value="ECO:0007669"/>
    <property type="project" value="TreeGrafter"/>
</dbReference>
<sequence>MTQIAATTNTIVLSVSGMSCASCVGRVERALNAVPGVTEANVNLATQRATVHASSGAADDEALVAAVGKAGYEAEVQRDDHSSAETTHGHHDEDAAELKRDVIIATALTLPLFILEMGSHLIPGMHHALIGMVPQQSLHILYFILASIVLFWPGLRFFRIGVPALFRGAPEMNTLVALGAGAAWAFSSVVTFAPQLVPEASRFVYFEAAAVIVTLVLVGRWLEARAKGRANTAIEKLADRQAKSARVLRNGQTEEIAIADIRIGDLIIVRPGERIAVDGTVREGTAHVDESMISGEPLPVSRSAGEPVIGGTIATDGTLTIAAEKVGRNTMLSQIIRMVEDAQGAKLPIQSLVDKITFYFVPAVMALAAATFLVWWLLLPESTVADALVHAVAVLIIACPCAMGLATPMSIMVGTGRAAELGVLFRRGDALERLRSTDLVVFDKTGTLTLGRPVLDQIIVVDPVGEDEILAVVAAAESRSEHPLAAAIVTGAEKRGLNMPALEQFTAVAGLGVNATINGRSVVVGSPRFLQQSGITLDALTEKAEAARQPGASIVYAAIEGRPVAALLVADTIKPESRTAIEALRQRGIEVAMITGDSAQTAKAIAGELGIETVEAEVMPGDKAAAIKRLRDRHRTISFVGDGINDAPALAEADIGIAMGTGTDVAIDSADLVLVGGDPRLVGTAIDLSQKTLRNIGQNLVWAFGYNVLLIPVAAGVFYPFTGLTLSPMLGALAMAFSSVFVVGNALRLRGHNGKVTP</sequence>
<keyword evidence="4" id="KW-0813">Transport</keyword>
<evidence type="ECO:0000256" key="6">
    <source>
        <dbReference type="ARBA" id="ARBA00022692"/>
    </source>
</evidence>
<feature type="transmembrane region" description="Helical" evidence="14">
    <location>
        <begin position="102"/>
        <end position="122"/>
    </location>
</feature>
<evidence type="ECO:0000256" key="8">
    <source>
        <dbReference type="ARBA" id="ARBA00022741"/>
    </source>
</evidence>
<feature type="domain" description="HMA" evidence="15">
    <location>
        <begin position="9"/>
        <end position="75"/>
    </location>
</feature>
<dbReference type="InterPro" id="IPR001757">
    <property type="entry name" value="P_typ_ATPase"/>
</dbReference>
<dbReference type="FunFam" id="2.70.150.10:FF:000020">
    <property type="entry name" value="Copper-exporting P-type ATPase A"/>
    <property type="match status" value="1"/>
</dbReference>
<dbReference type="GO" id="GO:0005524">
    <property type="term" value="F:ATP binding"/>
    <property type="evidence" value="ECO:0007669"/>
    <property type="project" value="UniProtKB-UniRule"/>
</dbReference>
<dbReference type="AlphaFoldDB" id="A0A918VU92"/>
<dbReference type="InterPro" id="IPR023214">
    <property type="entry name" value="HAD_sf"/>
</dbReference>
<evidence type="ECO:0000256" key="4">
    <source>
        <dbReference type="ARBA" id="ARBA00022448"/>
    </source>
</evidence>
<evidence type="ECO:0000256" key="12">
    <source>
        <dbReference type="ARBA" id="ARBA00023065"/>
    </source>
</evidence>
<evidence type="ECO:0000256" key="5">
    <source>
        <dbReference type="ARBA" id="ARBA00022475"/>
    </source>
</evidence>
<dbReference type="SUPFAM" id="SSF55008">
    <property type="entry name" value="HMA, heavy metal-associated domain"/>
    <property type="match status" value="1"/>
</dbReference>
<dbReference type="SFLD" id="SFLDF00027">
    <property type="entry name" value="p-type_atpase"/>
    <property type="match status" value="1"/>
</dbReference>
<keyword evidence="12" id="KW-0406">Ion transport</keyword>
<dbReference type="InterPro" id="IPR008250">
    <property type="entry name" value="ATPase_P-typ_transduc_dom_A_sf"/>
</dbReference>
<dbReference type="Gene3D" id="3.40.50.1000">
    <property type="entry name" value="HAD superfamily/HAD-like"/>
    <property type="match status" value="1"/>
</dbReference>
<dbReference type="Gene3D" id="3.40.1110.10">
    <property type="entry name" value="Calcium-transporting ATPase, cytoplasmic domain N"/>
    <property type="match status" value="1"/>
</dbReference>
<name>A0A918VU92_9HYPH</name>
<dbReference type="PANTHER" id="PTHR43520:SF8">
    <property type="entry name" value="P-TYPE CU(+) TRANSPORTER"/>
    <property type="match status" value="1"/>
</dbReference>
<dbReference type="InterPro" id="IPR027256">
    <property type="entry name" value="P-typ_ATPase_IB"/>
</dbReference>
<evidence type="ECO:0000313" key="16">
    <source>
        <dbReference type="EMBL" id="GHA29736.1"/>
    </source>
</evidence>
<keyword evidence="8 14" id="KW-0547">Nucleotide-binding</keyword>
<dbReference type="InterPro" id="IPR006121">
    <property type="entry name" value="HMA_dom"/>
</dbReference>
<dbReference type="SUPFAM" id="SSF81653">
    <property type="entry name" value="Calcium ATPase, transduction domain A"/>
    <property type="match status" value="1"/>
</dbReference>
<dbReference type="InterPro" id="IPR023299">
    <property type="entry name" value="ATPase_P-typ_cyto_dom_N"/>
</dbReference>
<evidence type="ECO:0000256" key="3">
    <source>
        <dbReference type="ARBA" id="ARBA00012517"/>
    </source>
</evidence>
<dbReference type="Gene3D" id="3.30.70.100">
    <property type="match status" value="1"/>
</dbReference>
<dbReference type="GO" id="GO:0140581">
    <property type="term" value="F:P-type monovalent copper transporter activity"/>
    <property type="evidence" value="ECO:0007669"/>
    <property type="project" value="UniProtKB-EC"/>
</dbReference>
<dbReference type="PRINTS" id="PR00119">
    <property type="entry name" value="CATATPASE"/>
</dbReference>
<feature type="transmembrane region" description="Helical" evidence="14">
    <location>
        <begin position="727"/>
        <end position="747"/>
    </location>
</feature>
<dbReference type="FunFam" id="3.30.70.100:FF:000005">
    <property type="entry name" value="Copper-exporting P-type ATPase A"/>
    <property type="match status" value="1"/>
</dbReference>
<dbReference type="NCBIfam" id="TIGR01511">
    <property type="entry name" value="ATPase-IB1_Cu"/>
    <property type="match status" value="1"/>
</dbReference>
<dbReference type="NCBIfam" id="TIGR01525">
    <property type="entry name" value="ATPase-IB_hvy"/>
    <property type="match status" value="1"/>
</dbReference>
<keyword evidence="13 14" id="KW-0472">Membrane</keyword>
<dbReference type="SFLD" id="SFLDS00003">
    <property type="entry name" value="Haloacid_Dehalogenase"/>
    <property type="match status" value="1"/>
</dbReference>
<dbReference type="GO" id="GO:0060003">
    <property type="term" value="P:copper ion export"/>
    <property type="evidence" value="ECO:0007669"/>
    <property type="project" value="UniProtKB-ARBA"/>
</dbReference>
<comment type="similarity">
    <text evidence="2 14">Belongs to the cation transport ATPase (P-type) (TC 3.A.3) family. Type IB subfamily.</text>
</comment>
<dbReference type="InterPro" id="IPR036412">
    <property type="entry name" value="HAD-like_sf"/>
</dbReference>
<evidence type="ECO:0000256" key="9">
    <source>
        <dbReference type="ARBA" id="ARBA00022840"/>
    </source>
</evidence>
<evidence type="ECO:0000256" key="11">
    <source>
        <dbReference type="ARBA" id="ARBA00022989"/>
    </source>
</evidence>
<keyword evidence="6 14" id="KW-0812">Transmembrane</keyword>
<evidence type="ECO:0000256" key="13">
    <source>
        <dbReference type="ARBA" id="ARBA00023136"/>
    </source>
</evidence>
<keyword evidence="9 14" id="KW-0067">ATP-binding</keyword>
<dbReference type="InterPro" id="IPR044492">
    <property type="entry name" value="P_typ_ATPase_HD_dom"/>
</dbReference>